<proteinExistence type="predicted"/>
<organism evidence="1 2">
    <name type="scientific">Flagellimonas spongiicola</name>
    <dbReference type="NCBI Taxonomy" id="2942208"/>
    <lineage>
        <taxon>Bacteria</taxon>
        <taxon>Pseudomonadati</taxon>
        <taxon>Bacteroidota</taxon>
        <taxon>Flavobacteriia</taxon>
        <taxon>Flavobacteriales</taxon>
        <taxon>Flavobacteriaceae</taxon>
        <taxon>Flagellimonas</taxon>
    </lineage>
</organism>
<dbReference type="RefSeq" id="WP_249657024.1">
    <property type="nucleotide sequence ID" value="NZ_JAMFMA010000002.1"/>
</dbReference>
<keyword evidence="2" id="KW-1185">Reference proteome</keyword>
<evidence type="ECO:0000313" key="1">
    <source>
        <dbReference type="EMBL" id="MCL6273834.1"/>
    </source>
</evidence>
<accession>A0ABT0PR42</accession>
<dbReference type="EMBL" id="JAMFMA010000002">
    <property type="protein sequence ID" value="MCL6273834.1"/>
    <property type="molecule type" value="Genomic_DNA"/>
</dbReference>
<dbReference type="PROSITE" id="PS51257">
    <property type="entry name" value="PROKAR_LIPOPROTEIN"/>
    <property type="match status" value="1"/>
</dbReference>
<reference evidence="1 2" key="1">
    <citation type="submission" date="2022-05" db="EMBL/GenBank/DDBJ databases">
        <authorList>
            <person name="Park J.-S."/>
        </authorList>
    </citation>
    <scope>NUCLEOTIDE SEQUENCE [LARGE SCALE GENOMIC DNA]</scope>
    <source>
        <strain evidence="1 2">2012CJ35-5</strain>
    </source>
</reference>
<protein>
    <submittedName>
        <fullName evidence="1">Uncharacterized protein</fullName>
    </submittedName>
</protein>
<comment type="caution">
    <text evidence="1">The sequence shown here is derived from an EMBL/GenBank/DDBJ whole genome shotgun (WGS) entry which is preliminary data.</text>
</comment>
<evidence type="ECO:0000313" key="2">
    <source>
        <dbReference type="Proteomes" id="UP001203607"/>
    </source>
</evidence>
<sequence>MQLIKKGKPLLKRLSIIKKVSWFIIIPIAITSCIRGTSKKSSCIEGPEVVILFTRPFIYSKKDFLSIDGIDFTHVGHLDSLNLGDYLPNNNPIILELNGKQAREDSNEITIGRALARNLKRTGDYRILNGPELLTSGKLKFARKDNKPISICSSLNYNAHIGTN</sequence>
<dbReference type="Proteomes" id="UP001203607">
    <property type="component" value="Unassembled WGS sequence"/>
</dbReference>
<name>A0ABT0PR42_9FLAO</name>
<gene>
    <name evidence="1" type="ORF">M3P19_07430</name>
</gene>